<organism evidence="8 9">
    <name type="scientific">Vitis rotundifolia</name>
    <name type="common">Muscadine grape</name>
    <dbReference type="NCBI Taxonomy" id="103349"/>
    <lineage>
        <taxon>Eukaryota</taxon>
        <taxon>Viridiplantae</taxon>
        <taxon>Streptophyta</taxon>
        <taxon>Embryophyta</taxon>
        <taxon>Tracheophyta</taxon>
        <taxon>Spermatophyta</taxon>
        <taxon>Magnoliopsida</taxon>
        <taxon>eudicotyledons</taxon>
        <taxon>Gunneridae</taxon>
        <taxon>Pentapetalae</taxon>
        <taxon>rosids</taxon>
        <taxon>Vitales</taxon>
        <taxon>Vitaceae</taxon>
        <taxon>Viteae</taxon>
        <taxon>Vitis</taxon>
    </lineage>
</organism>
<dbReference type="Proteomes" id="UP001168098">
    <property type="component" value="Unassembled WGS sequence"/>
</dbReference>
<dbReference type="InterPro" id="IPR036396">
    <property type="entry name" value="Cyt_P450_sf"/>
</dbReference>
<evidence type="ECO:0000256" key="4">
    <source>
        <dbReference type="ARBA" id="ARBA00022723"/>
    </source>
</evidence>
<dbReference type="GO" id="GO:0016705">
    <property type="term" value="F:oxidoreductase activity, acting on paired donors, with incorporation or reduction of molecular oxygen"/>
    <property type="evidence" value="ECO:0007669"/>
    <property type="project" value="InterPro"/>
</dbReference>
<accession>A0AA38YI57</accession>
<comment type="caution">
    <text evidence="8">The sequence shown here is derived from an EMBL/GenBank/DDBJ whole genome shotgun (WGS) entry which is preliminary data.</text>
</comment>
<gene>
    <name evidence="8" type="ORF">PVL29_027053</name>
</gene>
<evidence type="ECO:0000256" key="1">
    <source>
        <dbReference type="ARBA" id="ARBA00001971"/>
    </source>
</evidence>
<dbReference type="GO" id="GO:0020037">
    <property type="term" value="F:heme binding"/>
    <property type="evidence" value="ECO:0007669"/>
    <property type="project" value="InterPro"/>
</dbReference>
<name>A0AA38YI57_VITRO</name>
<keyword evidence="7" id="KW-0503">Monooxygenase</keyword>
<protein>
    <submittedName>
        <fullName evidence="8">Uncharacterized protein</fullName>
    </submittedName>
</protein>
<dbReference type="Gene3D" id="1.10.630.10">
    <property type="entry name" value="Cytochrome P450"/>
    <property type="match status" value="1"/>
</dbReference>
<reference evidence="8 9" key="1">
    <citation type="journal article" date="2023" name="BMC Biotechnol.">
        <title>Vitis rotundifolia cv Carlos genome sequencing.</title>
        <authorList>
            <person name="Huff M."/>
            <person name="Hulse-Kemp A."/>
            <person name="Scheffler B."/>
            <person name="Youngblood R."/>
            <person name="Simpson S."/>
            <person name="Babiker E."/>
            <person name="Staton M."/>
        </authorList>
    </citation>
    <scope>NUCLEOTIDE SEQUENCE [LARGE SCALE GENOMIC DNA]</scope>
    <source>
        <tissue evidence="8">Leaf</tissue>
    </source>
</reference>
<keyword evidence="5" id="KW-0560">Oxidoreductase</keyword>
<keyword evidence="6" id="KW-0408">Iron</keyword>
<dbReference type="GO" id="GO:0005506">
    <property type="term" value="F:iron ion binding"/>
    <property type="evidence" value="ECO:0007669"/>
    <property type="project" value="InterPro"/>
</dbReference>
<evidence type="ECO:0000256" key="7">
    <source>
        <dbReference type="ARBA" id="ARBA00023033"/>
    </source>
</evidence>
<evidence type="ECO:0000313" key="9">
    <source>
        <dbReference type="Proteomes" id="UP001168098"/>
    </source>
</evidence>
<dbReference type="PANTHER" id="PTHR24296">
    <property type="entry name" value="CYTOCHROME P450"/>
    <property type="match status" value="1"/>
</dbReference>
<dbReference type="AlphaFoldDB" id="A0AA38YI57"/>
<comment type="cofactor">
    <cofactor evidence="1">
        <name>heme</name>
        <dbReference type="ChEBI" id="CHEBI:30413"/>
    </cofactor>
</comment>
<evidence type="ECO:0000256" key="5">
    <source>
        <dbReference type="ARBA" id="ARBA00023002"/>
    </source>
</evidence>
<proteinExistence type="inferred from homology"/>
<comment type="similarity">
    <text evidence="2">Belongs to the cytochrome P450 family.</text>
</comment>
<dbReference type="EMBL" id="JARBHA010000020">
    <property type="protein sequence ID" value="KAJ9670880.1"/>
    <property type="molecule type" value="Genomic_DNA"/>
</dbReference>
<keyword evidence="4" id="KW-0479">Metal-binding</keyword>
<evidence type="ECO:0000256" key="3">
    <source>
        <dbReference type="ARBA" id="ARBA00022617"/>
    </source>
</evidence>
<keyword evidence="3" id="KW-0349">Heme</keyword>
<evidence type="ECO:0000256" key="2">
    <source>
        <dbReference type="ARBA" id="ARBA00010617"/>
    </source>
</evidence>
<evidence type="ECO:0000313" key="8">
    <source>
        <dbReference type="EMBL" id="KAJ9670880.1"/>
    </source>
</evidence>
<sequence length="228" mass="26386">MFLNLLLHLHRIQDKNTEVVEKIGSNSPFEGPWFYNMDILSNTDAVNNGNFSINFPKGPSSRRYLMSSVMGFSIWTQNHGGTKENSLKSTINHARLHLFLAKITQNRVEKGLVPILEHRSKQGLVVDLQDLFQRLTFDTTCMDWKREETPERLENPRSYYNEYISMKQEELSKGITKFENNAMGLKCDHKFLRDTILNFMIAGRATAKPIGRIQYQRRTPISCSRKVG</sequence>
<evidence type="ECO:0000256" key="6">
    <source>
        <dbReference type="ARBA" id="ARBA00023004"/>
    </source>
</evidence>
<keyword evidence="9" id="KW-1185">Reference proteome</keyword>
<dbReference type="GO" id="GO:0004497">
    <property type="term" value="F:monooxygenase activity"/>
    <property type="evidence" value="ECO:0007669"/>
    <property type="project" value="UniProtKB-KW"/>
</dbReference>